<sequence length="594" mass="65449">MGILEGNSGSTIFVGADSSTYNSATVRVKGLGQTAENYDGFGVYYQVGSNSASGWNYVSLWNSNSGTTETSPLTINGLASNTRIYFVARANFRGTWYYGGETYLTTPSAPIPSTPTLSVNDINGKVIKINVTTGSNTASVYFDHYETMPWGSRYQTVSIGSNTTYTYQFTVPDYFTPYSLDCKAQSSDGTPSSWSSKLNFTSGQMMPQIESVSVTNVTGKKAFFLVRANLMGEFADLDYNWISGYPDATVSLNPNSTKFIEVTAPEYGKQYGVDFQAKTGEGIKATSWTGFVNFWTQAETVSNFRETARGKNDITMSWNASQGAVAYRIKAIDNVTGSERFYIRTTSLSTVANGLESGKFYKMQIWAENGSGNLTDVVEKVVATRESQPPEIYMEAPRGNTQGITVVARGIDRLSGINYIRVHVSHRNNSSSWSYMTKYPTNIMETENITFLFLKDGNASDFQMGQTYYFKAEAMDNDGNSTFTGNFPFVPTNARPANFSWNVSWGAGSPFTLKASQWNKLTQTINDFRVYKGMATIWFEVVTTGQKFTAQHYNDARNAIASMNSNGIPNTVSTGNKVTAWHLNQLANVLNAIP</sequence>
<organism evidence="2 3">
    <name type="scientific">Bacillus phage vB_BanS_Nate</name>
    <dbReference type="NCBI Taxonomy" id="2894788"/>
    <lineage>
        <taxon>Viruses</taxon>
        <taxon>Duplodnaviria</taxon>
        <taxon>Heunggongvirae</taxon>
        <taxon>Uroviricota</taxon>
        <taxon>Caudoviricetes</taxon>
        <taxon>Joanripponvirinae</taxon>
        <taxon>Natevirus</taxon>
        <taxon>Natevirus nate</taxon>
    </lineage>
</organism>
<dbReference type="SUPFAM" id="SSF49265">
    <property type="entry name" value="Fibronectin type III"/>
    <property type="match status" value="1"/>
</dbReference>
<dbReference type="InterPro" id="IPR036116">
    <property type="entry name" value="FN3_sf"/>
</dbReference>
<evidence type="ECO:0000259" key="1">
    <source>
        <dbReference type="PROSITE" id="PS50853"/>
    </source>
</evidence>
<accession>A0AAE8YY38</accession>
<feature type="domain" description="Fibronectin type-III" evidence="1">
    <location>
        <begin position="111"/>
        <end position="205"/>
    </location>
</feature>
<gene>
    <name evidence="2" type="ORF">NATE_211</name>
</gene>
<name>A0AAE8YY38_9CAUD</name>
<feature type="domain" description="Fibronectin type-III" evidence="1">
    <location>
        <begin position="300"/>
        <end position="390"/>
    </location>
</feature>
<dbReference type="Gene3D" id="2.60.40.10">
    <property type="entry name" value="Immunoglobulins"/>
    <property type="match status" value="1"/>
</dbReference>
<dbReference type="InterPro" id="IPR013783">
    <property type="entry name" value="Ig-like_fold"/>
</dbReference>
<dbReference type="Proteomes" id="UP000827544">
    <property type="component" value="Segment"/>
</dbReference>
<dbReference type="EMBL" id="OK499992">
    <property type="protein sequence ID" value="UGO51064.1"/>
    <property type="molecule type" value="Genomic_DNA"/>
</dbReference>
<proteinExistence type="predicted"/>
<evidence type="ECO:0000313" key="2">
    <source>
        <dbReference type="EMBL" id="UGO51064.1"/>
    </source>
</evidence>
<dbReference type="InterPro" id="IPR003961">
    <property type="entry name" value="FN3_dom"/>
</dbReference>
<protein>
    <submittedName>
        <fullName evidence="2">Anosmin 1</fullName>
    </submittedName>
</protein>
<keyword evidence="3" id="KW-1185">Reference proteome</keyword>
<dbReference type="PROSITE" id="PS50853">
    <property type="entry name" value="FN3"/>
    <property type="match status" value="2"/>
</dbReference>
<evidence type="ECO:0000313" key="3">
    <source>
        <dbReference type="Proteomes" id="UP000827544"/>
    </source>
</evidence>
<reference evidence="2" key="1">
    <citation type="submission" date="2021-10" db="EMBL/GenBank/DDBJ databases">
        <authorList>
            <person name="Lavering E.D."/>
            <person name="James R."/>
            <person name="Fairholm J.D."/>
            <person name="Ogilvie B.H."/>
            <person name="Thurgood T.L."/>
            <person name="Robison R.A."/>
            <person name="Grose J.H."/>
        </authorList>
    </citation>
    <scope>NUCLEOTIDE SEQUENCE</scope>
</reference>